<keyword evidence="4" id="KW-1185">Reference proteome</keyword>
<name>A0A084VEA4_ANOSI</name>
<dbReference type="Proteomes" id="UP000030765">
    <property type="component" value="Unassembled WGS sequence"/>
</dbReference>
<dbReference type="VEuPathDB" id="VectorBase:ASIC003429"/>
<organism evidence="2">
    <name type="scientific">Anopheles sinensis</name>
    <name type="common">Mosquito</name>
    <dbReference type="NCBI Taxonomy" id="74873"/>
    <lineage>
        <taxon>Eukaryota</taxon>
        <taxon>Metazoa</taxon>
        <taxon>Ecdysozoa</taxon>
        <taxon>Arthropoda</taxon>
        <taxon>Hexapoda</taxon>
        <taxon>Insecta</taxon>
        <taxon>Pterygota</taxon>
        <taxon>Neoptera</taxon>
        <taxon>Endopterygota</taxon>
        <taxon>Diptera</taxon>
        <taxon>Nematocera</taxon>
        <taxon>Culicoidea</taxon>
        <taxon>Culicidae</taxon>
        <taxon>Anophelinae</taxon>
        <taxon>Anopheles</taxon>
    </lineage>
</organism>
<dbReference type="EnsemblMetazoa" id="ASIC003429-RA">
    <property type="protein sequence ID" value="ASIC003429-PA"/>
    <property type="gene ID" value="ASIC003429"/>
</dbReference>
<dbReference type="AlphaFoldDB" id="A0A084VEA4"/>
<gene>
    <name evidence="2" type="ORF">ZHAS_00003429</name>
</gene>
<feature type="region of interest" description="Disordered" evidence="1">
    <location>
        <begin position="15"/>
        <end position="51"/>
    </location>
</feature>
<reference evidence="3" key="2">
    <citation type="submission" date="2020-05" db="UniProtKB">
        <authorList>
            <consortium name="EnsemblMetazoa"/>
        </authorList>
    </citation>
    <scope>IDENTIFICATION</scope>
</reference>
<sequence>MFIPRVIGRPISKVGAHPVGGASVGRRLEVNRNPTELGKAPTSGKVVPRKTTRGSCFGKVHRSCSLKVGTVKTFRPGRSVASRFRGGSLSIKARFLRSKR</sequence>
<evidence type="ECO:0000256" key="1">
    <source>
        <dbReference type="SAM" id="MobiDB-lite"/>
    </source>
</evidence>
<dbReference type="EMBL" id="ATLV01012265">
    <property type="status" value="NOT_ANNOTATED_CDS"/>
    <property type="molecule type" value="Genomic_DNA"/>
</dbReference>
<accession>A0A084VEA4</accession>
<dbReference type="EMBL" id="KE524776">
    <property type="protein sequence ID" value="KFB36298.1"/>
    <property type="molecule type" value="Genomic_DNA"/>
</dbReference>
<reference evidence="2 4" key="1">
    <citation type="journal article" date="2014" name="BMC Genomics">
        <title>Genome sequence of Anopheles sinensis provides insight into genetics basis of mosquito competence for malaria parasites.</title>
        <authorList>
            <person name="Zhou D."/>
            <person name="Zhang D."/>
            <person name="Ding G."/>
            <person name="Shi L."/>
            <person name="Hou Q."/>
            <person name="Ye Y."/>
            <person name="Xu Y."/>
            <person name="Zhou H."/>
            <person name="Xiong C."/>
            <person name="Li S."/>
            <person name="Yu J."/>
            <person name="Hong S."/>
            <person name="Yu X."/>
            <person name="Zou P."/>
            <person name="Chen C."/>
            <person name="Chang X."/>
            <person name="Wang W."/>
            <person name="Lv Y."/>
            <person name="Sun Y."/>
            <person name="Ma L."/>
            <person name="Shen B."/>
            <person name="Zhu C."/>
        </authorList>
    </citation>
    <scope>NUCLEOTIDE SEQUENCE [LARGE SCALE GENOMIC DNA]</scope>
</reference>
<evidence type="ECO:0000313" key="2">
    <source>
        <dbReference type="EMBL" id="KFB36298.1"/>
    </source>
</evidence>
<evidence type="ECO:0000313" key="3">
    <source>
        <dbReference type="EnsemblMetazoa" id="ASIC003429-PA"/>
    </source>
</evidence>
<evidence type="ECO:0000313" key="4">
    <source>
        <dbReference type="Proteomes" id="UP000030765"/>
    </source>
</evidence>
<proteinExistence type="predicted"/>
<protein>
    <submittedName>
        <fullName evidence="2 3">Penicillin-binding protein 1A</fullName>
    </submittedName>
</protein>